<proteinExistence type="predicted"/>
<protein>
    <recommendedName>
        <fullName evidence="1">VOC domain-containing protein</fullName>
    </recommendedName>
</protein>
<sequence>MKIEHIAIWTENLELLKDFYIKHFGCLVSDRYENPSKQFASYFLSFEEGARIEIMTRTGIKSNQEPPVSGLAHFAIMVNSRECVDSFTSQVQLAGVTIAGYPRVTGDGYYESVILDPDGNQIEIVAP</sequence>
<name>A0A645EHP7_9ZZZZ</name>
<dbReference type="Gene3D" id="3.10.180.10">
    <property type="entry name" value="2,3-Dihydroxybiphenyl 1,2-Dioxygenase, domain 1"/>
    <property type="match status" value="1"/>
</dbReference>
<accession>A0A645EHP7</accession>
<evidence type="ECO:0000313" key="2">
    <source>
        <dbReference type="EMBL" id="MPN01538.1"/>
    </source>
</evidence>
<reference evidence="2" key="1">
    <citation type="submission" date="2019-08" db="EMBL/GenBank/DDBJ databases">
        <authorList>
            <person name="Kucharzyk K."/>
            <person name="Murdoch R.W."/>
            <person name="Higgins S."/>
            <person name="Loffler F."/>
        </authorList>
    </citation>
    <scope>NUCLEOTIDE SEQUENCE</scope>
</reference>
<dbReference type="InterPro" id="IPR004360">
    <property type="entry name" value="Glyas_Fos-R_dOase_dom"/>
</dbReference>
<dbReference type="AlphaFoldDB" id="A0A645EHP7"/>
<dbReference type="SUPFAM" id="SSF54593">
    <property type="entry name" value="Glyoxalase/Bleomycin resistance protein/Dihydroxybiphenyl dioxygenase"/>
    <property type="match status" value="1"/>
</dbReference>
<feature type="domain" description="VOC" evidence="1">
    <location>
        <begin position="2"/>
        <end position="127"/>
    </location>
</feature>
<dbReference type="PANTHER" id="PTHR36113:SF1">
    <property type="entry name" value="GLYOXALASE_BLEOMYCIN RESISTANCE PROTEIN_DIOXYGENASE"/>
    <property type="match status" value="1"/>
</dbReference>
<dbReference type="InterPro" id="IPR037523">
    <property type="entry name" value="VOC_core"/>
</dbReference>
<dbReference type="PANTHER" id="PTHR36113">
    <property type="entry name" value="LYASE, PUTATIVE-RELATED-RELATED"/>
    <property type="match status" value="1"/>
</dbReference>
<dbReference type="Pfam" id="PF00903">
    <property type="entry name" value="Glyoxalase"/>
    <property type="match status" value="1"/>
</dbReference>
<organism evidence="2">
    <name type="scientific">bioreactor metagenome</name>
    <dbReference type="NCBI Taxonomy" id="1076179"/>
    <lineage>
        <taxon>unclassified sequences</taxon>
        <taxon>metagenomes</taxon>
        <taxon>ecological metagenomes</taxon>
    </lineage>
</organism>
<gene>
    <name evidence="2" type="ORF">SDC9_148747</name>
</gene>
<dbReference type="EMBL" id="VSSQ01047530">
    <property type="protein sequence ID" value="MPN01538.1"/>
    <property type="molecule type" value="Genomic_DNA"/>
</dbReference>
<dbReference type="InterPro" id="IPR029068">
    <property type="entry name" value="Glyas_Bleomycin-R_OHBP_Dase"/>
</dbReference>
<comment type="caution">
    <text evidence="2">The sequence shown here is derived from an EMBL/GenBank/DDBJ whole genome shotgun (WGS) entry which is preliminary data.</text>
</comment>
<dbReference type="PROSITE" id="PS51819">
    <property type="entry name" value="VOC"/>
    <property type="match status" value="1"/>
</dbReference>
<dbReference type="InterPro" id="IPR051332">
    <property type="entry name" value="Fosfomycin_Res_Enzymes"/>
</dbReference>
<evidence type="ECO:0000259" key="1">
    <source>
        <dbReference type="PROSITE" id="PS51819"/>
    </source>
</evidence>